<proteinExistence type="inferred from homology"/>
<evidence type="ECO:0000256" key="4">
    <source>
        <dbReference type="ARBA" id="ARBA00023163"/>
    </source>
</evidence>
<dbReference type="AlphaFoldDB" id="A0A194PZP9"/>
<dbReference type="InterPro" id="IPR001289">
    <property type="entry name" value="NFYA"/>
</dbReference>
<evidence type="ECO:0000256" key="6">
    <source>
        <dbReference type="RuleBase" id="RU367155"/>
    </source>
</evidence>
<evidence type="ECO:0000256" key="7">
    <source>
        <dbReference type="SAM" id="MobiDB-lite"/>
    </source>
</evidence>
<dbReference type="Proteomes" id="UP000053268">
    <property type="component" value="Unassembled WGS sequence"/>
</dbReference>
<dbReference type="GO" id="GO:0005634">
    <property type="term" value="C:nucleus"/>
    <property type="evidence" value="ECO:0007669"/>
    <property type="project" value="UniProtKB-SubCell"/>
</dbReference>
<evidence type="ECO:0000313" key="9">
    <source>
        <dbReference type="Proteomes" id="UP000053268"/>
    </source>
</evidence>
<evidence type="ECO:0000313" key="8">
    <source>
        <dbReference type="EMBL" id="KPI98219.1"/>
    </source>
</evidence>
<keyword evidence="4 6" id="KW-0804">Transcription</keyword>
<dbReference type="SMART" id="SM00521">
    <property type="entry name" value="CBF"/>
    <property type="match status" value="1"/>
</dbReference>
<dbReference type="EMBL" id="KQ459585">
    <property type="protein sequence ID" value="KPI98219.1"/>
    <property type="molecule type" value="Genomic_DNA"/>
</dbReference>
<comment type="subunit">
    <text evidence="6">Heterotrimer.</text>
</comment>
<name>A0A194PZP9_PAPXU</name>
<evidence type="ECO:0000256" key="3">
    <source>
        <dbReference type="ARBA" id="ARBA00023125"/>
    </source>
</evidence>
<organism evidence="8 9">
    <name type="scientific">Papilio xuthus</name>
    <name type="common">Asian swallowtail butterfly</name>
    <dbReference type="NCBI Taxonomy" id="66420"/>
    <lineage>
        <taxon>Eukaryota</taxon>
        <taxon>Metazoa</taxon>
        <taxon>Ecdysozoa</taxon>
        <taxon>Arthropoda</taxon>
        <taxon>Hexapoda</taxon>
        <taxon>Insecta</taxon>
        <taxon>Pterygota</taxon>
        <taxon>Neoptera</taxon>
        <taxon>Endopterygota</taxon>
        <taxon>Lepidoptera</taxon>
        <taxon>Glossata</taxon>
        <taxon>Ditrysia</taxon>
        <taxon>Papilionoidea</taxon>
        <taxon>Papilionidae</taxon>
        <taxon>Papilioninae</taxon>
        <taxon>Papilio</taxon>
    </lineage>
</organism>
<gene>
    <name evidence="8" type="ORF">RR46_09435</name>
</gene>
<dbReference type="Pfam" id="PF02045">
    <property type="entry name" value="CBFB_NFYA"/>
    <property type="match status" value="1"/>
</dbReference>
<dbReference type="PROSITE" id="PS51152">
    <property type="entry name" value="NFYA_HAP2_2"/>
    <property type="match status" value="1"/>
</dbReference>
<dbReference type="STRING" id="66420.A0A194PZP9"/>
<dbReference type="PANTHER" id="PTHR12632">
    <property type="entry name" value="TRANSCRIPTION FACTOR NF-Y ALPHA-RELATED"/>
    <property type="match status" value="1"/>
</dbReference>
<dbReference type="GO" id="GO:0003700">
    <property type="term" value="F:DNA-binding transcription factor activity"/>
    <property type="evidence" value="ECO:0007669"/>
    <property type="project" value="UniProtKB-UniRule"/>
</dbReference>
<keyword evidence="5 6" id="KW-0539">Nucleus</keyword>
<protein>
    <recommendedName>
        <fullName evidence="6">Nuclear transcription factor Y subunit</fullName>
    </recommendedName>
</protein>
<keyword evidence="3 6" id="KW-0238">DNA-binding</keyword>
<keyword evidence="2 6" id="KW-0805">Transcription regulation</keyword>
<dbReference type="GO" id="GO:0003677">
    <property type="term" value="F:DNA binding"/>
    <property type="evidence" value="ECO:0007669"/>
    <property type="project" value="UniProtKB-KW"/>
</dbReference>
<feature type="region of interest" description="Disordered" evidence="7">
    <location>
        <begin position="287"/>
        <end position="308"/>
    </location>
</feature>
<sequence>MSLVLAIVYKEMLKRGSVNGSFVRTPTAMNDCTSSSSTELLNEGICFRIADCMSLQHLCYKYKSMEHAQIQSSEGPQMVTLNGQQMQVLQMSNSPHMVQGPNGQQIVVHTIQPNAQAIQVATPNGQQIQQLQVLPMSSLQGAGNNLQPMQLVQTADGQTFIYQPASAPQPAIDQHQIIHQPVINLNGNLVQLAGLGGAVPQQQLLNQSNIVMMVNGSGNGTSSGAESCGGAGSDEEPLLYVNARQYQRILKRRAARARLHDLGKIPKERPKYLHESRHRHAMNRIRGEGGRFHSGSRKNRAANAEQGAVDPHKLLEDIKPETVSITIIQEEETQDHQPTQWRRLAPQPMPST</sequence>
<reference evidence="8 9" key="1">
    <citation type="journal article" date="2015" name="Nat. Commun.">
        <title>Outbred genome sequencing and CRISPR/Cas9 gene editing in butterflies.</title>
        <authorList>
            <person name="Li X."/>
            <person name="Fan D."/>
            <person name="Zhang W."/>
            <person name="Liu G."/>
            <person name="Zhang L."/>
            <person name="Zhao L."/>
            <person name="Fang X."/>
            <person name="Chen L."/>
            <person name="Dong Y."/>
            <person name="Chen Y."/>
            <person name="Ding Y."/>
            <person name="Zhao R."/>
            <person name="Feng M."/>
            <person name="Zhu Y."/>
            <person name="Feng Y."/>
            <person name="Jiang X."/>
            <person name="Zhu D."/>
            <person name="Xiang H."/>
            <person name="Feng X."/>
            <person name="Li S."/>
            <person name="Wang J."/>
            <person name="Zhang G."/>
            <person name="Kronforst M.R."/>
            <person name="Wang W."/>
        </authorList>
    </citation>
    <scope>NUCLEOTIDE SEQUENCE [LARGE SCALE GENOMIC DNA]</scope>
    <source>
        <strain evidence="8">Ya'a_city_454_Px</strain>
        <tissue evidence="8">Whole body</tissue>
    </source>
</reference>
<feature type="region of interest" description="Disordered" evidence="7">
    <location>
        <begin position="330"/>
        <end position="352"/>
    </location>
</feature>
<dbReference type="PRINTS" id="PR00616">
    <property type="entry name" value="CCAATSUBUNTB"/>
</dbReference>
<keyword evidence="9" id="KW-1185">Reference proteome</keyword>
<evidence type="ECO:0000256" key="5">
    <source>
        <dbReference type="ARBA" id="ARBA00023242"/>
    </source>
</evidence>
<evidence type="ECO:0000256" key="1">
    <source>
        <dbReference type="ARBA" id="ARBA00004123"/>
    </source>
</evidence>
<dbReference type="Gene3D" id="6.10.250.2430">
    <property type="match status" value="1"/>
</dbReference>
<accession>A0A194PZP9</accession>
<evidence type="ECO:0000256" key="2">
    <source>
        <dbReference type="ARBA" id="ARBA00023015"/>
    </source>
</evidence>
<comment type="similarity">
    <text evidence="6">Belongs to the NFYA/HAP2 subunit family.</text>
</comment>
<comment type="function">
    <text evidence="6">Component of the sequence-specific heterotrimeric transcription factor (NF-Y) which specifically recognizes a 5'-CCAAT-3' box motif found in the promoters of its target genes.</text>
</comment>
<comment type="subcellular location">
    <subcellularLocation>
        <location evidence="1 6">Nucleus</location>
    </subcellularLocation>
</comment>